<dbReference type="Proteomes" id="UP000799424">
    <property type="component" value="Unassembled WGS sequence"/>
</dbReference>
<gene>
    <name evidence="2" type="ORF">CC86DRAFT_5656</name>
</gene>
<dbReference type="InterPro" id="IPR001810">
    <property type="entry name" value="F-box_dom"/>
</dbReference>
<feature type="domain" description="F-box" evidence="1">
    <location>
        <begin position="85"/>
        <end position="117"/>
    </location>
</feature>
<dbReference type="CDD" id="cd09917">
    <property type="entry name" value="F-box_SF"/>
    <property type="match status" value="1"/>
</dbReference>
<dbReference type="Gene3D" id="1.20.1280.50">
    <property type="match status" value="1"/>
</dbReference>
<evidence type="ECO:0000259" key="1">
    <source>
        <dbReference type="Pfam" id="PF12937"/>
    </source>
</evidence>
<keyword evidence="3" id="KW-1185">Reference proteome</keyword>
<reference evidence="2" key="1">
    <citation type="journal article" date="2020" name="Stud. Mycol.">
        <title>101 Dothideomycetes genomes: a test case for predicting lifestyles and emergence of pathogens.</title>
        <authorList>
            <person name="Haridas S."/>
            <person name="Albert R."/>
            <person name="Binder M."/>
            <person name="Bloem J."/>
            <person name="Labutti K."/>
            <person name="Salamov A."/>
            <person name="Andreopoulos B."/>
            <person name="Baker S."/>
            <person name="Barry K."/>
            <person name="Bills G."/>
            <person name="Bluhm B."/>
            <person name="Cannon C."/>
            <person name="Castanera R."/>
            <person name="Culley D."/>
            <person name="Daum C."/>
            <person name="Ezra D."/>
            <person name="Gonzalez J."/>
            <person name="Henrissat B."/>
            <person name="Kuo A."/>
            <person name="Liang C."/>
            <person name="Lipzen A."/>
            <person name="Lutzoni F."/>
            <person name="Magnuson J."/>
            <person name="Mondo S."/>
            <person name="Nolan M."/>
            <person name="Ohm R."/>
            <person name="Pangilinan J."/>
            <person name="Park H.-J."/>
            <person name="Ramirez L."/>
            <person name="Alfaro M."/>
            <person name="Sun H."/>
            <person name="Tritt A."/>
            <person name="Yoshinaga Y."/>
            <person name="Zwiers L.-H."/>
            <person name="Turgeon B."/>
            <person name="Goodwin S."/>
            <person name="Spatafora J."/>
            <person name="Crous P."/>
            <person name="Grigoriev I."/>
        </authorList>
    </citation>
    <scope>NUCLEOTIDE SEQUENCE</scope>
    <source>
        <strain evidence="2">CBS 113818</strain>
    </source>
</reference>
<dbReference type="SUPFAM" id="SSF81383">
    <property type="entry name" value="F-box domain"/>
    <property type="match status" value="1"/>
</dbReference>
<accession>A0A6A7AKF1</accession>
<proteinExistence type="predicted"/>
<evidence type="ECO:0000313" key="3">
    <source>
        <dbReference type="Proteomes" id="UP000799424"/>
    </source>
</evidence>
<sequence>MDARLITVAIQSLRKEADSLQRPNLEGSRANVNTHSTTFASLELSRVLLTLYALIMSRLWRSLFTTRTPRQVDPTTTSIGNGRFPVEILAEIFSHLTFLDLFCCRLACRLWSRASYSSFVASKCSSQPPWRISRRVFRRHRGLRLCRNIHDLSKDSMPVLYVQFAISMERAGHSLVHNLRVVAISPFAAQLNPVLCSDHAALEYLTKHHYNTFRSPFNITAAKWPPEMAISIPAIRQLAISVNFNHELSHHWAQATSDTQFRQLLHTIRSYQRIERKNGLKVEHVVRHIAKQINGMKKDMAKDMQNKEAE</sequence>
<protein>
    <recommendedName>
        <fullName evidence="1">F-box domain-containing protein</fullName>
    </recommendedName>
</protein>
<dbReference type="EMBL" id="MU006216">
    <property type="protein sequence ID" value="KAF2833149.1"/>
    <property type="molecule type" value="Genomic_DNA"/>
</dbReference>
<evidence type="ECO:0000313" key="2">
    <source>
        <dbReference type="EMBL" id="KAF2833149.1"/>
    </source>
</evidence>
<dbReference type="AlphaFoldDB" id="A0A6A7AKF1"/>
<organism evidence="2 3">
    <name type="scientific">Ophiobolus disseminans</name>
    <dbReference type="NCBI Taxonomy" id="1469910"/>
    <lineage>
        <taxon>Eukaryota</taxon>
        <taxon>Fungi</taxon>
        <taxon>Dikarya</taxon>
        <taxon>Ascomycota</taxon>
        <taxon>Pezizomycotina</taxon>
        <taxon>Dothideomycetes</taxon>
        <taxon>Pleosporomycetidae</taxon>
        <taxon>Pleosporales</taxon>
        <taxon>Pleosporineae</taxon>
        <taxon>Phaeosphaeriaceae</taxon>
        <taxon>Ophiobolus</taxon>
    </lineage>
</organism>
<dbReference type="Pfam" id="PF12937">
    <property type="entry name" value="F-box-like"/>
    <property type="match status" value="1"/>
</dbReference>
<name>A0A6A7AKF1_9PLEO</name>
<dbReference type="InterPro" id="IPR036047">
    <property type="entry name" value="F-box-like_dom_sf"/>
</dbReference>